<feature type="region of interest" description="Disordered" evidence="6">
    <location>
        <begin position="167"/>
        <end position="190"/>
    </location>
</feature>
<gene>
    <name evidence="8" type="ORF">NDI79_01710</name>
</gene>
<keyword evidence="5" id="KW-0560">Oxidoreductase</keyword>
<feature type="domain" description="FAD/NAD(P)-binding" evidence="7">
    <location>
        <begin position="197"/>
        <end position="343"/>
    </location>
</feature>
<dbReference type="PANTHER" id="PTHR42913:SF3">
    <property type="entry name" value="64 KDA MITOCHONDRIAL NADH DEHYDROGENASE (EUROFUNG)"/>
    <property type="match status" value="1"/>
</dbReference>
<accession>A0ABU2FWH5</accession>
<dbReference type="InterPro" id="IPR036188">
    <property type="entry name" value="FAD/NAD-bd_sf"/>
</dbReference>
<keyword evidence="4" id="KW-0274">FAD</keyword>
<dbReference type="RefSeq" id="WP_310926721.1">
    <property type="nucleotide sequence ID" value="NZ_JAMQOQ010000001.1"/>
</dbReference>
<comment type="cofactor">
    <cofactor evidence="1">
        <name>FAD</name>
        <dbReference type="ChEBI" id="CHEBI:57692"/>
    </cofactor>
</comment>
<proteinExistence type="inferred from homology"/>
<evidence type="ECO:0000313" key="8">
    <source>
        <dbReference type="EMBL" id="MDS0292882.1"/>
    </source>
</evidence>
<keyword evidence="9" id="KW-1185">Reference proteome</keyword>
<dbReference type="Gene3D" id="3.50.50.100">
    <property type="match status" value="2"/>
</dbReference>
<comment type="caution">
    <text evidence="8">The sequence shown here is derived from an EMBL/GenBank/DDBJ whole genome shotgun (WGS) entry which is preliminary data.</text>
</comment>
<dbReference type="EMBL" id="JAMQOQ010000001">
    <property type="protein sequence ID" value="MDS0292882.1"/>
    <property type="molecule type" value="Genomic_DNA"/>
</dbReference>
<dbReference type="Pfam" id="PF07992">
    <property type="entry name" value="Pyr_redox_2"/>
    <property type="match status" value="2"/>
</dbReference>
<evidence type="ECO:0000256" key="6">
    <source>
        <dbReference type="SAM" id="MobiDB-lite"/>
    </source>
</evidence>
<reference evidence="8 9" key="1">
    <citation type="submission" date="2022-06" db="EMBL/GenBank/DDBJ databases">
        <title>Halogeometricum sp. a new haloarchaeum isolate from saline soil.</title>
        <authorList>
            <person name="Strakova D."/>
            <person name="Galisteo C."/>
            <person name="Sanchez-Porro C."/>
            <person name="Ventosa A."/>
        </authorList>
    </citation>
    <scope>NUCLEOTIDE SEQUENCE [LARGE SCALE GENOMIC DNA]</scope>
    <source>
        <strain evidence="9">S3BR25-2</strain>
    </source>
</reference>
<evidence type="ECO:0000256" key="5">
    <source>
        <dbReference type="ARBA" id="ARBA00023002"/>
    </source>
</evidence>
<evidence type="ECO:0000256" key="2">
    <source>
        <dbReference type="ARBA" id="ARBA00005272"/>
    </source>
</evidence>
<evidence type="ECO:0000256" key="1">
    <source>
        <dbReference type="ARBA" id="ARBA00001974"/>
    </source>
</evidence>
<evidence type="ECO:0000259" key="7">
    <source>
        <dbReference type="Pfam" id="PF07992"/>
    </source>
</evidence>
<protein>
    <submittedName>
        <fullName evidence="8">FAD-dependent oxidoreductase</fullName>
    </submittedName>
</protein>
<dbReference type="Proteomes" id="UP001254813">
    <property type="component" value="Unassembled WGS sequence"/>
</dbReference>
<comment type="similarity">
    <text evidence="2">Belongs to the NADH dehydrogenase family.</text>
</comment>
<evidence type="ECO:0000256" key="3">
    <source>
        <dbReference type="ARBA" id="ARBA00022630"/>
    </source>
</evidence>
<feature type="domain" description="FAD/NAD(P)-binding" evidence="7">
    <location>
        <begin position="1"/>
        <end position="147"/>
    </location>
</feature>
<dbReference type="InterPro" id="IPR051169">
    <property type="entry name" value="NADH-Q_oxidoreductase"/>
</dbReference>
<dbReference type="InterPro" id="IPR023753">
    <property type="entry name" value="FAD/NAD-binding_dom"/>
</dbReference>
<evidence type="ECO:0000256" key="4">
    <source>
        <dbReference type="ARBA" id="ARBA00022827"/>
    </source>
</evidence>
<keyword evidence="3" id="KW-0285">Flavoprotein</keyword>
<dbReference type="PANTHER" id="PTHR42913">
    <property type="entry name" value="APOPTOSIS-INDUCING FACTOR 1"/>
    <property type="match status" value="1"/>
</dbReference>
<evidence type="ECO:0000313" key="9">
    <source>
        <dbReference type="Proteomes" id="UP001254813"/>
    </source>
</evidence>
<organism evidence="8 9">
    <name type="scientific">Halogeometricum luteum</name>
    <dbReference type="NCBI Taxonomy" id="2950537"/>
    <lineage>
        <taxon>Archaea</taxon>
        <taxon>Methanobacteriati</taxon>
        <taxon>Methanobacteriota</taxon>
        <taxon>Stenosarchaea group</taxon>
        <taxon>Halobacteria</taxon>
        <taxon>Halobacteriales</taxon>
        <taxon>Haloferacaceae</taxon>
        <taxon>Halogeometricum</taxon>
    </lineage>
</organism>
<name>A0ABU2FWH5_9EURY</name>
<sequence length="432" mass="44397">MRVLVLGAGYAGVTLARRLESRLPDDAELVVVDEDASHLVLHEVHRVIRRPGLAETIQVPLEDLFDRAEVRVARVDGVDRDARTVSFADGTELDYDYAAVCLGSATAYYDLPGVEERSLPLKSVADAEAIRESFLGAVDAVGGGETGDAADAGGSITIDVSDEGAAAVDGSDTGDAAAADIDASDGPSVPAAESGSVTAVVGGAGLSGVQTAGELAALAAEEGVEADITLVEQLDHVAPNFPENFREAVREALETRGIDVRTGTSVERATDEAVETDAGTFACDTFVWTGGIAGQAAMGGDRPVVRSDLRLDERTFAVGDAARVVDADGEAVPASASAALREARTVADNLAELVRHETEGEATDFAPRMEPYRFEVPGWIVSVGDGAVAQLGPTVVTGSAAKAMKASVGAGHLSSVGAVKNAANLVEEELNS</sequence>
<dbReference type="SUPFAM" id="SSF51905">
    <property type="entry name" value="FAD/NAD(P)-binding domain"/>
    <property type="match status" value="1"/>
</dbReference>